<dbReference type="EMBL" id="BKCJ011426865">
    <property type="protein sequence ID" value="GFD32661.1"/>
    <property type="molecule type" value="Genomic_DNA"/>
</dbReference>
<evidence type="ECO:0000313" key="2">
    <source>
        <dbReference type="EMBL" id="GFD32661.1"/>
    </source>
</evidence>
<feature type="non-terminal residue" evidence="2">
    <location>
        <position position="147"/>
    </location>
</feature>
<protein>
    <submittedName>
        <fullName evidence="2">Uncharacterized protein</fullName>
    </submittedName>
</protein>
<dbReference type="AlphaFoldDB" id="A0A699VH50"/>
<sequence length="147" mass="16156">DSTGTPAGRVILFRTIPTTIPDTTPLIAPHTTDAPTIPPFPDYTPASLDYSPASEAESPDTPPSPTHDTPFTKITASTQRSPVIPRRRVMILSRGQPIPHGRPYRYHLNGPIHMMTARKRVRSLPVQQLSVRHPVDHSSSDSSSRHS</sequence>
<feature type="region of interest" description="Disordered" evidence="1">
    <location>
        <begin position="124"/>
        <end position="147"/>
    </location>
</feature>
<comment type="caution">
    <text evidence="2">The sequence shown here is derived from an EMBL/GenBank/DDBJ whole genome shotgun (WGS) entry which is preliminary data.</text>
</comment>
<proteinExistence type="predicted"/>
<feature type="non-terminal residue" evidence="2">
    <location>
        <position position="1"/>
    </location>
</feature>
<evidence type="ECO:0000256" key="1">
    <source>
        <dbReference type="SAM" id="MobiDB-lite"/>
    </source>
</evidence>
<reference evidence="2" key="1">
    <citation type="journal article" date="2019" name="Sci. Rep.">
        <title>Draft genome of Tanacetum cinerariifolium, the natural source of mosquito coil.</title>
        <authorList>
            <person name="Yamashiro T."/>
            <person name="Shiraishi A."/>
            <person name="Satake H."/>
            <person name="Nakayama K."/>
        </authorList>
    </citation>
    <scope>NUCLEOTIDE SEQUENCE</scope>
</reference>
<organism evidence="2">
    <name type="scientific">Tanacetum cinerariifolium</name>
    <name type="common">Dalmatian daisy</name>
    <name type="synonym">Chrysanthemum cinerariifolium</name>
    <dbReference type="NCBI Taxonomy" id="118510"/>
    <lineage>
        <taxon>Eukaryota</taxon>
        <taxon>Viridiplantae</taxon>
        <taxon>Streptophyta</taxon>
        <taxon>Embryophyta</taxon>
        <taxon>Tracheophyta</taxon>
        <taxon>Spermatophyta</taxon>
        <taxon>Magnoliopsida</taxon>
        <taxon>eudicotyledons</taxon>
        <taxon>Gunneridae</taxon>
        <taxon>Pentapetalae</taxon>
        <taxon>asterids</taxon>
        <taxon>campanulids</taxon>
        <taxon>Asterales</taxon>
        <taxon>Asteraceae</taxon>
        <taxon>Asteroideae</taxon>
        <taxon>Anthemideae</taxon>
        <taxon>Anthemidinae</taxon>
        <taxon>Tanacetum</taxon>
    </lineage>
</organism>
<accession>A0A699VH50</accession>
<name>A0A699VH50_TANCI</name>
<gene>
    <name evidence="2" type="ORF">Tci_904630</name>
</gene>
<feature type="region of interest" description="Disordered" evidence="1">
    <location>
        <begin position="22"/>
        <end position="84"/>
    </location>
</feature>